<dbReference type="InterPro" id="IPR046848">
    <property type="entry name" value="E_motif"/>
</dbReference>
<comment type="caution">
    <text evidence="1">The sequence shown here is derived from an EMBL/GenBank/DDBJ whole genome shotgun (WGS) entry which is preliminary data.</text>
</comment>
<dbReference type="Pfam" id="PF20431">
    <property type="entry name" value="E_motif"/>
    <property type="match status" value="1"/>
</dbReference>
<dbReference type="PANTHER" id="PTHR47926:SF495">
    <property type="entry name" value="DYW DOMAIN-CONTAINING PROTEIN"/>
    <property type="match status" value="1"/>
</dbReference>
<accession>A0ABR2DWQ0</accession>
<reference evidence="1 2" key="1">
    <citation type="journal article" date="2024" name="G3 (Bethesda)">
        <title>Genome assembly of Hibiscus sabdariffa L. provides insights into metabolisms of medicinal natural products.</title>
        <authorList>
            <person name="Kim T."/>
        </authorList>
    </citation>
    <scope>NUCLEOTIDE SEQUENCE [LARGE SCALE GENOMIC DNA]</scope>
    <source>
        <strain evidence="1">TK-2024</strain>
        <tissue evidence="1">Old leaves</tissue>
    </source>
</reference>
<proteinExistence type="predicted"/>
<name>A0ABR2DWQ0_9ROSI</name>
<evidence type="ECO:0008006" key="3">
    <source>
        <dbReference type="Google" id="ProtNLM"/>
    </source>
</evidence>
<gene>
    <name evidence="1" type="ORF">V6N12_061315</name>
</gene>
<evidence type="ECO:0000313" key="1">
    <source>
        <dbReference type="EMBL" id="KAK8548401.1"/>
    </source>
</evidence>
<dbReference type="EMBL" id="JBBPBM010000021">
    <property type="protein sequence ID" value="KAK8548401.1"/>
    <property type="molecule type" value="Genomic_DNA"/>
</dbReference>
<organism evidence="1 2">
    <name type="scientific">Hibiscus sabdariffa</name>
    <name type="common">roselle</name>
    <dbReference type="NCBI Taxonomy" id="183260"/>
    <lineage>
        <taxon>Eukaryota</taxon>
        <taxon>Viridiplantae</taxon>
        <taxon>Streptophyta</taxon>
        <taxon>Embryophyta</taxon>
        <taxon>Tracheophyta</taxon>
        <taxon>Spermatophyta</taxon>
        <taxon>Magnoliopsida</taxon>
        <taxon>eudicotyledons</taxon>
        <taxon>Gunneridae</taxon>
        <taxon>Pentapetalae</taxon>
        <taxon>rosids</taxon>
        <taxon>malvids</taxon>
        <taxon>Malvales</taxon>
        <taxon>Malvaceae</taxon>
        <taxon>Malvoideae</taxon>
        <taxon>Hibiscus</taxon>
    </lineage>
</organism>
<keyword evidence="2" id="KW-1185">Reference proteome</keyword>
<evidence type="ECO:0000313" key="2">
    <source>
        <dbReference type="Proteomes" id="UP001472677"/>
    </source>
</evidence>
<sequence length="93" mass="10362">MGYNFTAQNQTNLPNKTLHMLSACKQYGNAKMAIRFTDHLLSLKPKQPSTYILLSNIYDGSGVWEHASKARHLLEADEKRGYVPDTSCCLGAS</sequence>
<dbReference type="InterPro" id="IPR046960">
    <property type="entry name" value="PPR_At4g14850-like_plant"/>
</dbReference>
<protein>
    <recommendedName>
        <fullName evidence="3">Pentatricopeptide repeat-containing protein</fullName>
    </recommendedName>
</protein>
<dbReference type="PANTHER" id="PTHR47926">
    <property type="entry name" value="PENTATRICOPEPTIDE REPEAT-CONTAINING PROTEIN"/>
    <property type="match status" value="1"/>
</dbReference>
<dbReference type="Proteomes" id="UP001472677">
    <property type="component" value="Unassembled WGS sequence"/>
</dbReference>